<dbReference type="InterPro" id="IPR046335">
    <property type="entry name" value="LacI/GalR-like_sensor"/>
</dbReference>
<dbReference type="Pfam" id="PF12833">
    <property type="entry name" value="HTH_18"/>
    <property type="match status" value="1"/>
</dbReference>
<dbReference type="SUPFAM" id="SSF53822">
    <property type="entry name" value="Periplasmic binding protein-like I"/>
    <property type="match status" value="1"/>
</dbReference>
<dbReference type="PROSITE" id="PS01124">
    <property type="entry name" value="HTH_ARAC_FAMILY_2"/>
    <property type="match status" value="1"/>
</dbReference>
<accession>A0A975G7K3</accession>
<keyword evidence="6" id="KW-1185">Reference proteome</keyword>
<organism evidence="5 6">
    <name type="scientific">Luteolibacter ambystomatis</name>
    <dbReference type="NCBI Taxonomy" id="2824561"/>
    <lineage>
        <taxon>Bacteria</taxon>
        <taxon>Pseudomonadati</taxon>
        <taxon>Verrucomicrobiota</taxon>
        <taxon>Verrucomicrobiia</taxon>
        <taxon>Verrucomicrobiales</taxon>
        <taxon>Verrucomicrobiaceae</taxon>
        <taxon>Luteolibacter</taxon>
    </lineage>
</organism>
<dbReference type="InterPro" id="IPR020449">
    <property type="entry name" value="Tscrpt_reg_AraC-type_HTH"/>
</dbReference>
<dbReference type="AlphaFoldDB" id="A0A975G7K3"/>
<dbReference type="Pfam" id="PF13377">
    <property type="entry name" value="Peripla_BP_3"/>
    <property type="match status" value="1"/>
</dbReference>
<dbReference type="InterPro" id="IPR018060">
    <property type="entry name" value="HTH_AraC"/>
</dbReference>
<dbReference type="Proteomes" id="UP000676169">
    <property type="component" value="Chromosome"/>
</dbReference>
<dbReference type="GO" id="GO:0000976">
    <property type="term" value="F:transcription cis-regulatory region binding"/>
    <property type="evidence" value="ECO:0007669"/>
    <property type="project" value="TreeGrafter"/>
</dbReference>
<sequence length="386" mass="42102">MSAVGIPTVMLALPLFYGQARRIREGVMAHVDRHGGWRLVECDLEQAASRPEVFTGVDAVITWTGGDTGWMKGLDARGLPVVNCMDDPPAVPGISRVATEWPSLARLVVAHFKDLGLEHAAYLERRIGTGSSRHHRLKALREITREAGITCHGHELRAHAWPGTAPAADEHKVADFLRALPKPCGVLCEDDPAAVRVLEIAARHGLRVPSDLAVVGQGNRLIGRTGRPALTTIVPPGEEIGLKAAEVLSERMAGRLPPGGLWLLPCTDLLIRDSTQTAAADPALERAWRLFDRRVLEGITVQELAAAAGVSTKTLVKRFGTRFGIDPAGEIRRRRTEEAKRLLAETDTPVAEIGRRCGFPSPSNFFNFFRRNTGASPTDFRRSFAR</sequence>
<gene>
    <name evidence="5" type="ORF">KBB96_15530</name>
</gene>
<dbReference type="InterPro" id="IPR028082">
    <property type="entry name" value="Peripla_BP_I"/>
</dbReference>
<dbReference type="EMBL" id="CP073100">
    <property type="protein sequence ID" value="QUE50273.1"/>
    <property type="molecule type" value="Genomic_DNA"/>
</dbReference>
<keyword evidence="1" id="KW-0805">Transcription regulation</keyword>
<evidence type="ECO:0000259" key="4">
    <source>
        <dbReference type="PROSITE" id="PS01124"/>
    </source>
</evidence>
<evidence type="ECO:0000313" key="5">
    <source>
        <dbReference type="EMBL" id="QUE50273.1"/>
    </source>
</evidence>
<reference evidence="5" key="1">
    <citation type="submission" date="2021-04" db="EMBL/GenBank/DDBJ databases">
        <title>Luteolibacter sp. 32A isolated from the skin of an Anderson's salamander (Ambystoma andersonii).</title>
        <authorList>
            <person name="Spergser J."/>
            <person name="Busse H.-J."/>
        </authorList>
    </citation>
    <scope>NUCLEOTIDE SEQUENCE</scope>
    <source>
        <strain evidence="5">32A</strain>
    </source>
</reference>
<keyword evidence="2" id="KW-0238">DNA-binding</keyword>
<dbReference type="KEGG" id="lamb:KBB96_15530"/>
<dbReference type="PANTHER" id="PTHR30146:SF109">
    <property type="entry name" value="HTH-TYPE TRANSCRIPTIONAL REGULATOR GALS"/>
    <property type="match status" value="1"/>
</dbReference>
<evidence type="ECO:0000256" key="2">
    <source>
        <dbReference type="ARBA" id="ARBA00023125"/>
    </source>
</evidence>
<keyword evidence="3" id="KW-0804">Transcription</keyword>
<dbReference type="SUPFAM" id="SSF46689">
    <property type="entry name" value="Homeodomain-like"/>
    <property type="match status" value="2"/>
</dbReference>
<proteinExistence type="predicted"/>
<dbReference type="PANTHER" id="PTHR30146">
    <property type="entry name" value="LACI-RELATED TRANSCRIPTIONAL REPRESSOR"/>
    <property type="match status" value="1"/>
</dbReference>
<dbReference type="RefSeq" id="WP_211630408.1">
    <property type="nucleotide sequence ID" value="NZ_CP073100.1"/>
</dbReference>
<evidence type="ECO:0000256" key="1">
    <source>
        <dbReference type="ARBA" id="ARBA00023015"/>
    </source>
</evidence>
<dbReference type="InterPro" id="IPR009057">
    <property type="entry name" value="Homeodomain-like_sf"/>
</dbReference>
<protein>
    <submittedName>
        <fullName evidence="5">Substrate-binding domain-containing protein</fullName>
    </submittedName>
</protein>
<name>A0A975G7K3_9BACT</name>
<dbReference type="Gene3D" id="1.10.10.60">
    <property type="entry name" value="Homeodomain-like"/>
    <property type="match status" value="1"/>
</dbReference>
<evidence type="ECO:0000256" key="3">
    <source>
        <dbReference type="ARBA" id="ARBA00023163"/>
    </source>
</evidence>
<evidence type="ECO:0000313" key="6">
    <source>
        <dbReference type="Proteomes" id="UP000676169"/>
    </source>
</evidence>
<dbReference type="GO" id="GO:0003700">
    <property type="term" value="F:DNA-binding transcription factor activity"/>
    <property type="evidence" value="ECO:0007669"/>
    <property type="project" value="InterPro"/>
</dbReference>
<dbReference type="SMART" id="SM00342">
    <property type="entry name" value="HTH_ARAC"/>
    <property type="match status" value="1"/>
</dbReference>
<dbReference type="Gene3D" id="3.40.50.2300">
    <property type="match status" value="2"/>
</dbReference>
<feature type="domain" description="HTH araC/xylS-type" evidence="4">
    <location>
        <begin position="285"/>
        <end position="383"/>
    </location>
</feature>
<dbReference type="PRINTS" id="PR00032">
    <property type="entry name" value="HTHARAC"/>
</dbReference>